<dbReference type="GeneID" id="78373878"/>
<evidence type="ECO:0000313" key="1">
    <source>
        <dbReference type="EMBL" id="KJE75345.1"/>
    </source>
</evidence>
<dbReference type="SUPFAM" id="SSF46689">
    <property type="entry name" value="Homeodomain-like"/>
    <property type="match status" value="1"/>
</dbReference>
<reference evidence="1 2" key="1">
    <citation type="submission" date="2015-01" db="EMBL/GenBank/DDBJ databases">
        <title>Draft genome of the acidophilic iron oxidizer Ferrimicrobium acidiphilum strain T23.</title>
        <authorList>
            <person name="Poehlein A."/>
            <person name="Eisen S."/>
            <person name="Schloemann M."/>
            <person name="Johnson B.D."/>
            <person name="Daniel R."/>
            <person name="Muehling M."/>
        </authorList>
    </citation>
    <scope>NUCLEOTIDE SEQUENCE [LARGE SCALE GENOMIC DNA]</scope>
    <source>
        <strain evidence="1 2">T23</strain>
    </source>
</reference>
<dbReference type="Pfam" id="PF13565">
    <property type="entry name" value="HTH_32"/>
    <property type="match status" value="1"/>
</dbReference>
<evidence type="ECO:0000313" key="2">
    <source>
        <dbReference type="Proteomes" id="UP000032336"/>
    </source>
</evidence>
<organism evidence="1 2">
    <name type="scientific">Ferrimicrobium acidiphilum DSM 19497</name>
    <dbReference type="NCBI Taxonomy" id="1121877"/>
    <lineage>
        <taxon>Bacteria</taxon>
        <taxon>Bacillati</taxon>
        <taxon>Actinomycetota</taxon>
        <taxon>Acidimicrobiia</taxon>
        <taxon>Acidimicrobiales</taxon>
        <taxon>Acidimicrobiaceae</taxon>
        <taxon>Ferrimicrobium</taxon>
    </lineage>
</organism>
<dbReference type="EMBL" id="JXUW01000047">
    <property type="protein sequence ID" value="KJE75345.1"/>
    <property type="molecule type" value="Genomic_DNA"/>
</dbReference>
<keyword evidence="2" id="KW-1185">Reference proteome</keyword>
<dbReference type="OrthoDB" id="2375382at2"/>
<comment type="caution">
    <text evidence="1">The sequence shown here is derived from an EMBL/GenBank/DDBJ whole genome shotgun (WGS) entry which is preliminary data.</text>
</comment>
<dbReference type="Proteomes" id="UP000032336">
    <property type="component" value="Unassembled WGS sequence"/>
</dbReference>
<name>A0A0D8FPW9_9ACTN</name>
<gene>
    <name evidence="1" type="ORF">FEAC_29170</name>
</gene>
<dbReference type="InterPro" id="IPR009057">
    <property type="entry name" value="Homeodomain-like_sf"/>
</dbReference>
<protein>
    <submittedName>
        <fullName evidence="1">Uncharacterized protein</fullName>
    </submittedName>
</protein>
<sequence>MSMLGFAISADELDVSHFTVSKRPRRFALYGVRSLGDAPRSGVPRTHGDDKIAEIIKLTTATTPPDASTHWSTNTMAVAAGVSPSTVGRIWRTFGLKPHMVESFTVSNDPEFTEKVRDVAGIYINPPEAHDRPLC</sequence>
<dbReference type="RefSeq" id="WP_152623274.1">
    <property type="nucleotide sequence ID" value="NZ_JQKF01000065.1"/>
</dbReference>
<proteinExistence type="predicted"/>
<dbReference type="STRING" id="1121877.FEAC_29170"/>
<accession>A0A0D8FPW9</accession>
<dbReference type="eggNOG" id="COG3415">
    <property type="taxonomic scope" value="Bacteria"/>
</dbReference>
<dbReference type="AlphaFoldDB" id="A0A0D8FPW9"/>